<dbReference type="STRING" id="1915074.SPHI_21750"/>
<accession>A0A1V2ETB6</accession>
<keyword evidence="4" id="KW-1185">Reference proteome</keyword>
<reference evidence="3 4" key="1">
    <citation type="submission" date="2016-11" db="EMBL/GenBank/DDBJ databases">
        <title>Genome sequence of Sphingomonas jeddahensis G39.</title>
        <authorList>
            <person name="Poehlein A."/>
            <person name="Wuebbeler J.H."/>
            <person name="Steinbuechel A."/>
            <person name="Daniel R."/>
        </authorList>
    </citation>
    <scope>NUCLEOTIDE SEQUENCE [LARGE SCALE GENOMIC DNA]</scope>
    <source>
        <strain evidence="3 4">G39</strain>
    </source>
</reference>
<gene>
    <name evidence="3" type="ORF">SPHI_21750</name>
</gene>
<feature type="domain" description="HPP transmembrane region" evidence="2">
    <location>
        <begin position="23"/>
        <end position="173"/>
    </location>
</feature>
<evidence type="ECO:0000313" key="3">
    <source>
        <dbReference type="EMBL" id="ONF95737.1"/>
    </source>
</evidence>
<dbReference type="AlphaFoldDB" id="A0A1V2ETB6"/>
<proteinExistence type="predicted"/>
<dbReference type="EMBL" id="MPSB01000009">
    <property type="protein sequence ID" value="ONF95737.1"/>
    <property type="molecule type" value="Genomic_DNA"/>
</dbReference>
<dbReference type="Proteomes" id="UP000188729">
    <property type="component" value="Unassembled WGS sequence"/>
</dbReference>
<feature type="transmembrane region" description="Helical" evidence="1">
    <location>
        <begin position="68"/>
        <end position="90"/>
    </location>
</feature>
<sequence length="184" mass="18285">MAVRPVPAGRAAGAGCAIVSRAFPALSAALVVALIAAVAVITGQPWLFPSLGPTVFLQTVTSEEQAARPWNTVAGHAVGAAAALIALFLCDAQTDPAALASGTLTVGRAAATAVAIGLTIAGQQLIRAQHPPAAATTMLLTLGALQLTPSTAAALIAGVALAAALGEIARRLHPKQRDLPATNR</sequence>
<evidence type="ECO:0000256" key="1">
    <source>
        <dbReference type="SAM" id="Phobius"/>
    </source>
</evidence>
<keyword evidence="1" id="KW-0812">Transmembrane</keyword>
<keyword evidence="1" id="KW-1133">Transmembrane helix</keyword>
<dbReference type="Pfam" id="PF04982">
    <property type="entry name" value="TM_HPP"/>
    <property type="match status" value="1"/>
</dbReference>
<keyword evidence="1" id="KW-0472">Membrane</keyword>
<dbReference type="InterPro" id="IPR058581">
    <property type="entry name" value="TM_HPP"/>
</dbReference>
<name>A0A1V2ETB6_9SPHN</name>
<organism evidence="3 4">
    <name type="scientific">Sphingomonas jeddahensis</name>
    <dbReference type="NCBI Taxonomy" id="1915074"/>
    <lineage>
        <taxon>Bacteria</taxon>
        <taxon>Pseudomonadati</taxon>
        <taxon>Pseudomonadota</taxon>
        <taxon>Alphaproteobacteria</taxon>
        <taxon>Sphingomonadales</taxon>
        <taxon>Sphingomonadaceae</taxon>
        <taxon>Sphingomonas</taxon>
    </lineage>
</organism>
<protein>
    <submittedName>
        <fullName evidence="3">HPP family protein</fullName>
    </submittedName>
</protein>
<feature type="transmembrane region" description="Helical" evidence="1">
    <location>
        <begin position="97"/>
        <end position="120"/>
    </location>
</feature>
<comment type="caution">
    <text evidence="3">The sequence shown here is derived from an EMBL/GenBank/DDBJ whole genome shotgun (WGS) entry which is preliminary data.</text>
</comment>
<feature type="transmembrane region" description="Helical" evidence="1">
    <location>
        <begin position="28"/>
        <end position="48"/>
    </location>
</feature>
<feature type="transmembrane region" description="Helical" evidence="1">
    <location>
        <begin position="140"/>
        <end position="165"/>
    </location>
</feature>
<evidence type="ECO:0000313" key="4">
    <source>
        <dbReference type="Proteomes" id="UP000188729"/>
    </source>
</evidence>
<evidence type="ECO:0000259" key="2">
    <source>
        <dbReference type="Pfam" id="PF04982"/>
    </source>
</evidence>